<evidence type="ECO:0000256" key="2">
    <source>
        <dbReference type="SAM" id="Coils"/>
    </source>
</evidence>
<accession>A0AA40ESG6</accession>
<feature type="region of interest" description="Disordered" evidence="3">
    <location>
        <begin position="305"/>
        <end position="482"/>
    </location>
</feature>
<feature type="region of interest" description="Disordered" evidence="3">
    <location>
        <begin position="519"/>
        <end position="559"/>
    </location>
</feature>
<protein>
    <submittedName>
        <fullName evidence="4">Uncharacterized protein</fullName>
    </submittedName>
</protein>
<dbReference type="EMBL" id="JAUKTV010000002">
    <property type="protein sequence ID" value="KAK0744686.1"/>
    <property type="molecule type" value="Genomic_DNA"/>
</dbReference>
<dbReference type="CDD" id="cd14686">
    <property type="entry name" value="bZIP"/>
    <property type="match status" value="1"/>
</dbReference>
<feature type="coiled-coil region" evidence="2">
    <location>
        <begin position="69"/>
        <end position="229"/>
    </location>
</feature>
<dbReference type="Proteomes" id="UP001172159">
    <property type="component" value="Unassembled WGS sequence"/>
</dbReference>
<feature type="region of interest" description="Disordered" evidence="3">
    <location>
        <begin position="642"/>
        <end position="664"/>
    </location>
</feature>
<dbReference type="GO" id="GO:0007528">
    <property type="term" value="P:neuromuscular junction development"/>
    <property type="evidence" value="ECO:0007669"/>
    <property type="project" value="TreeGrafter"/>
</dbReference>
<dbReference type="SUPFAM" id="SSF57997">
    <property type="entry name" value="Tropomyosin"/>
    <property type="match status" value="1"/>
</dbReference>
<feature type="compositionally biased region" description="Pro residues" evidence="3">
    <location>
        <begin position="693"/>
        <end position="702"/>
    </location>
</feature>
<keyword evidence="1" id="KW-0677">Repeat</keyword>
<sequence>MATSPGSNPDPPPPNDTMGIVDAVASAPGDEIRCCCGRQDCVYLRHNCSVLSSVERDVHAAAKMGQTLLVRHEAYMASAERDRAELNARIEQLEAENVELERRNRELARENDNMRDELEHLNDTVKDTDTKIEFLETTLRDAQREVRRLENAAERAASLERQIGLLEQEQVTLQATVVTTREEARTAMHRWKRAEKGLSDLQEQLERMEREAREDRERHVEVISRMERQRAMEKELNTAAGRLKGAAAVRSLTDSKNGGNVVSHFVRDLLHDNANLQLGMAELREMLVSSNDEIQMLREQLLYHQPAPPNNTDQQPETPGEPTPHVGSPQSLRAELERQEQPTSPPPAPRVSQQLHIHHHYHVTHRPELKRMRKKRQGISSGTFAPPKVFSAPSSPITSTIMWHRGPVGGNHEPPTPSEGQWPQHDDENPSEYGVSSEISSPRSNNRNSVFDRMVDVSYPGSPTTSLDPTSPAWKNAHRKRTSEWSTRSIGTAMFPIDAAATWNGPPPTNPHPLTNFVRCGERSPSSPRHVQDDRTQTDSDAGSTDAGDLISPRSNYFDSGVLQRPGRLRRVTSQESIMSLSNGMDIHTLKVRPSQLALQPLGLSAAGTNLSDVIASPTLTSGSTDGKRGSVFLRDNLANQLPISKSRPPAGRTVSTPTRVRRQDTQAIRRTPSALGRLVSWRPWGGNTTPSSPEPRTPATPPNLITTSTTIPAFGLAVSSPTVSVSSVPKSPEGSFSSSGTFRAPGINQKGVIPGFNEYWSAHQVLRKPKTKVRLEGSQLGGIEDAVREALEPLEEV</sequence>
<comment type="caution">
    <text evidence="4">The sequence shown here is derived from an EMBL/GenBank/DDBJ whole genome shotgun (WGS) entry which is preliminary data.</text>
</comment>
<organism evidence="4 5">
    <name type="scientific">Apiosordaria backusii</name>
    <dbReference type="NCBI Taxonomy" id="314023"/>
    <lineage>
        <taxon>Eukaryota</taxon>
        <taxon>Fungi</taxon>
        <taxon>Dikarya</taxon>
        <taxon>Ascomycota</taxon>
        <taxon>Pezizomycotina</taxon>
        <taxon>Sordariomycetes</taxon>
        <taxon>Sordariomycetidae</taxon>
        <taxon>Sordariales</taxon>
        <taxon>Lasiosphaeriaceae</taxon>
        <taxon>Apiosordaria</taxon>
    </lineage>
</organism>
<keyword evidence="5" id="KW-1185">Reference proteome</keyword>
<feature type="region of interest" description="Disordered" evidence="3">
    <location>
        <begin position="680"/>
        <end position="703"/>
    </location>
</feature>
<name>A0AA40ESG6_9PEZI</name>
<evidence type="ECO:0000313" key="4">
    <source>
        <dbReference type="EMBL" id="KAK0744686.1"/>
    </source>
</evidence>
<evidence type="ECO:0000313" key="5">
    <source>
        <dbReference type="Proteomes" id="UP001172159"/>
    </source>
</evidence>
<feature type="compositionally biased region" description="Polar residues" evidence="3">
    <location>
        <begin position="437"/>
        <end position="449"/>
    </location>
</feature>
<gene>
    <name evidence="4" type="ORF">B0T21DRAFT_91372</name>
</gene>
<evidence type="ECO:0000256" key="1">
    <source>
        <dbReference type="ARBA" id="ARBA00022737"/>
    </source>
</evidence>
<dbReference type="Gene3D" id="1.10.287.1490">
    <property type="match status" value="1"/>
</dbReference>
<keyword evidence="2" id="KW-0175">Coiled coil</keyword>
<dbReference type="InterPro" id="IPR029515">
    <property type="entry name" value="Liprin"/>
</dbReference>
<dbReference type="AlphaFoldDB" id="A0AA40ESG6"/>
<proteinExistence type="predicted"/>
<dbReference type="PANTHER" id="PTHR12587:SF14">
    <property type="entry name" value="AT31531P"/>
    <property type="match status" value="1"/>
</dbReference>
<reference evidence="4" key="1">
    <citation type="submission" date="2023-06" db="EMBL/GenBank/DDBJ databases">
        <title>Genome-scale phylogeny and comparative genomics of the fungal order Sordariales.</title>
        <authorList>
            <consortium name="Lawrence Berkeley National Laboratory"/>
            <person name="Hensen N."/>
            <person name="Bonometti L."/>
            <person name="Westerberg I."/>
            <person name="Brannstrom I.O."/>
            <person name="Guillou S."/>
            <person name="Cros-Aarteil S."/>
            <person name="Calhoun S."/>
            <person name="Haridas S."/>
            <person name="Kuo A."/>
            <person name="Mondo S."/>
            <person name="Pangilinan J."/>
            <person name="Riley R."/>
            <person name="Labutti K."/>
            <person name="Andreopoulos B."/>
            <person name="Lipzen A."/>
            <person name="Chen C."/>
            <person name="Yanf M."/>
            <person name="Daum C."/>
            <person name="Ng V."/>
            <person name="Clum A."/>
            <person name="Steindorff A."/>
            <person name="Ohm R."/>
            <person name="Martin F."/>
            <person name="Silar P."/>
            <person name="Natvig D."/>
            <person name="Lalanne C."/>
            <person name="Gautier V."/>
            <person name="Ament-Velasquez S.L."/>
            <person name="Kruys A."/>
            <person name="Hutchinson M.I."/>
            <person name="Powell A.J."/>
            <person name="Barry K."/>
            <person name="Miller A.N."/>
            <person name="Grigoriev I.V."/>
            <person name="Debuchy R."/>
            <person name="Gladieux P."/>
            <person name="Thoren M.H."/>
            <person name="Johannesson H."/>
        </authorList>
    </citation>
    <scope>NUCLEOTIDE SEQUENCE</scope>
    <source>
        <strain evidence="4">CBS 540.89</strain>
    </source>
</reference>
<evidence type="ECO:0000256" key="3">
    <source>
        <dbReference type="SAM" id="MobiDB-lite"/>
    </source>
</evidence>
<feature type="compositionally biased region" description="Polar residues" evidence="3">
    <location>
        <begin position="392"/>
        <end position="401"/>
    </location>
</feature>
<dbReference type="PANTHER" id="PTHR12587">
    <property type="entry name" value="LAR INTERACTING PROTEIN LIP -RELATED PROTEIN"/>
    <property type="match status" value="1"/>
</dbReference>